<reference evidence="3 4" key="1">
    <citation type="submission" date="2016-03" db="EMBL/GenBank/DDBJ databases">
        <title>Trachymyrmex septentrionalis WGS genome.</title>
        <authorList>
            <person name="Nygaard S."/>
            <person name="Hu H."/>
            <person name="Boomsma J."/>
            <person name="Zhang G."/>
        </authorList>
    </citation>
    <scope>NUCLEOTIDE SEQUENCE [LARGE SCALE GENOMIC DNA]</scope>
    <source>
        <strain evidence="3">Tsep2-gDNA-1</strain>
        <tissue evidence="3">Whole body</tissue>
    </source>
</reference>
<dbReference type="SUPFAM" id="SSF53590">
    <property type="entry name" value="Nucleoside hydrolase"/>
    <property type="match status" value="1"/>
</dbReference>
<evidence type="ECO:0000259" key="2">
    <source>
        <dbReference type="Pfam" id="PF01156"/>
    </source>
</evidence>
<keyword evidence="4" id="KW-1185">Reference proteome</keyword>
<accession>A0A151JU46</accession>
<proteinExistence type="inferred from homology"/>
<dbReference type="InterPro" id="IPR036452">
    <property type="entry name" value="Ribo_hydro-like"/>
</dbReference>
<gene>
    <name evidence="3" type="ORF">ALC56_10669</name>
</gene>
<dbReference type="OrthoDB" id="432381at2759"/>
<dbReference type="KEGG" id="tsep:108752165"/>
<dbReference type="InterPro" id="IPR052775">
    <property type="entry name" value="IUN_hydrolase"/>
</dbReference>
<dbReference type="PANTHER" id="PTHR46190:SF1">
    <property type="entry name" value="SI:CH211-201H21.5"/>
    <property type="match status" value="1"/>
</dbReference>
<dbReference type="Gene3D" id="3.90.245.10">
    <property type="entry name" value="Ribonucleoside hydrolase-like"/>
    <property type="match status" value="1"/>
</dbReference>
<comment type="similarity">
    <text evidence="1">Belongs to the IUNH family.</text>
</comment>
<dbReference type="InterPro" id="IPR001910">
    <property type="entry name" value="Inosine/uridine_hydrolase_dom"/>
</dbReference>
<sequence length="340" mass="38065">MLPMTKSEIKMHEVEVPRNIIVDCDAGIDDALALIVLLASHTTKKLNVKAITCVNGNTKVSNVVRNVFRTLHVCDCTDIPVYRGAYSSLLDTPNAKETASERYHGSDGFGDAFTDDPDTSKLQEEHAVCALHRITSKEPGNISVICLGPLTNIAMAIKLYPEFVNNVKELFVMGGNSTAQGNITAQAEFNFYADPESVHIVLNSINKPLWLLPWESCLKTRITHEWRRDVLGKIDKPCVRMMNKIEESRRRSQTKKHFPYYTVCDAFLAGIVLIPHMAKNVVPWHADIELNGNKTRGQVVLDHLLSNKPNVNLIHSFDSEIFKEILLNAVNTFRSVTTVL</sequence>
<protein>
    <submittedName>
        <fullName evidence="3">Inosine-uridine preferring nucleoside hydrolase</fullName>
    </submittedName>
</protein>
<dbReference type="Proteomes" id="UP000078541">
    <property type="component" value="Unassembled WGS sequence"/>
</dbReference>
<dbReference type="PANTHER" id="PTHR46190">
    <property type="entry name" value="SI:CH211-201H21.5-RELATED"/>
    <property type="match status" value="1"/>
</dbReference>
<evidence type="ECO:0000313" key="3">
    <source>
        <dbReference type="EMBL" id="KYN35001.1"/>
    </source>
</evidence>
<organism evidence="3 4">
    <name type="scientific">Trachymyrmex septentrionalis</name>
    <dbReference type="NCBI Taxonomy" id="34720"/>
    <lineage>
        <taxon>Eukaryota</taxon>
        <taxon>Metazoa</taxon>
        <taxon>Ecdysozoa</taxon>
        <taxon>Arthropoda</taxon>
        <taxon>Hexapoda</taxon>
        <taxon>Insecta</taxon>
        <taxon>Pterygota</taxon>
        <taxon>Neoptera</taxon>
        <taxon>Endopterygota</taxon>
        <taxon>Hymenoptera</taxon>
        <taxon>Apocrita</taxon>
        <taxon>Aculeata</taxon>
        <taxon>Formicoidea</taxon>
        <taxon>Formicidae</taxon>
        <taxon>Myrmicinae</taxon>
        <taxon>Trachymyrmex</taxon>
    </lineage>
</organism>
<dbReference type="STRING" id="34720.A0A151JU46"/>
<feature type="domain" description="Inosine/uridine-preferring nucleoside hydrolase" evidence="2">
    <location>
        <begin position="20"/>
        <end position="323"/>
    </location>
</feature>
<keyword evidence="3" id="KW-0378">Hydrolase</keyword>
<dbReference type="Pfam" id="PF01156">
    <property type="entry name" value="IU_nuc_hydro"/>
    <property type="match status" value="1"/>
</dbReference>
<dbReference type="EMBL" id="KQ981842">
    <property type="protein sequence ID" value="KYN35001.1"/>
    <property type="molecule type" value="Genomic_DNA"/>
</dbReference>
<dbReference type="AlphaFoldDB" id="A0A151JU46"/>
<dbReference type="CDD" id="cd02649">
    <property type="entry name" value="nuc_hydro_CeIAG"/>
    <property type="match status" value="1"/>
</dbReference>
<name>A0A151JU46_9HYME</name>
<evidence type="ECO:0000256" key="1">
    <source>
        <dbReference type="ARBA" id="ARBA00009176"/>
    </source>
</evidence>
<evidence type="ECO:0000313" key="4">
    <source>
        <dbReference type="Proteomes" id="UP000078541"/>
    </source>
</evidence>
<dbReference type="GO" id="GO:0016799">
    <property type="term" value="F:hydrolase activity, hydrolyzing N-glycosyl compounds"/>
    <property type="evidence" value="ECO:0007669"/>
    <property type="project" value="InterPro"/>
</dbReference>